<gene>
    <name evidence="3" type="ORF">ATN00_09240</name>
</gene>
<dbReference type="InterPro" id="IPR012422">
    <property type="entry name" value="Cyt_c_oxidase_su4_bac-aa3"/>
</dbReference>
<evidence type="ECO:0000313" key="4">
    <source>
        <dbReference type="Proteomes" id="UP000056968"/>
    </source>
</evidence>
<sequence>MAQEGNIDSATETYEGFVAVMKWGTIASLIAGAIVVLLISS</sequence>
<evidence type="ECO:0000259" key="2">
    <source>
        <dbReference type="Pfam" id="PF07835"/>
    </source>
</evidence>
<name>A0A0S3F4Y1_9SPHN</name>
<dbReference type="InterPro" id="IPR036596">
    <property type="entry name" value="Cyt-C_aa3_sf"/>
</dbReference>
<keyword evidence="1" id="KW-0812">Transmembrane</keyword>
<accession>A0A0S3F4Y1</accession>
<organism evidence="3 4">
    <name type="scientific">Sphingobium baderi</name>
    <dbReference type="NCBI Taxonomy" id="1332080"/>
    <lineage>
        <taxon>Bacteria</taxon>
        <taxon>Pseudomonadati</taxon>
        <taxon>Pseudomonadota</taxon>
        <taxon>Alphaproteobacteria</taxon>
        <taxon>Sphingomonadales</taxon>
        <taxon>Sphingomonadaceae</taxon>
        <taxon>Sphingobium</taxon>
    </lineage>
</organism>
<evidence type="ECO:0000313" key="3">
    <source>
        <dbReference type="EMBL" id="ALR22504.1"/>
    </source>
</evidence>
<protein>
    <submittedName>
        <fullName evidence="3">Cytochrome C oxidase subunit IV</fullName>
    </submittedName>
</protein>
<dbReference type="STRING" id="1332080.ATN00_09240"/>
<dbReference type="AlphaFoldDB" id="A0A0S3F4Y1"/>
<dbReference type="RefSeq" id="WP_062064144.1">
    <property type="nucleotide sequence ID" value="NZ_CP013264.1"/>
</dbReference>
<keyword evidence="4" id="KW-1185">Reference proteome</keyword>
<feature type="domain" description="Cytochrome c oxidase subunit IV bacterial aa3 type" evidence="2">
    <location>
        <begin position="6"/>
        <end position="30"/>
    </location>
</feature>
<keyword evidence="1" id="KW-1133">Transmembrane helix</keyword>
<reference evidence="3 4" key="1">
    <citation type="submission" date="2015-11" db="EMBL/GenBank/DDBJ databases">
        <title>A Two-component Flavoprotein Monooxygenase System MeaXY Responsible for para-Hydroxylation of 2-Methyl-6-ethylaniline and 2,6-Diethylaniline in Sphingobium baderi DE-13.</title>
        <authorList>
            <person name="Cheng M."/>
            <person name="Meng Q."/>
            <person name="Yang Y."/>
            <person name="Chu C."/>
            <person name="Yan X."/>
            <person name="He J."/>
            <person name="Li S."/>
        </authorList>
    </citation>
    <scope>NUCLEOTIDE SEQUENCE [LARGE SCALE GENOMIC DNA]</scope>
    <source>
        <strain evidence="3 4">DE-13</strain>
    </source>
</reference>
<dbReference type="EMBL" id="CP013264">
    <property type="protein sequence ID" value="ALR22504.1"/>
    <property type="molecule type" value="Genomic_DNA"/>
</dbReference>
<evidence type="ECO:0000256" key="1">
    <source>
        <dbReference type="SAM" id="Phobius"/>
    </source>
</evidence>
<dbReference type="Proteomes" id="UP000056968">
    <property type="component" value="Chromosome"/>
</dbReference>
<dbReference type="Gene3D" id="1.20.5.160">
    <property type="entry name" value="Bacterial aa3 type cytochrome c oxidase subunit IV"/>
    <property type="match status" value="1"/>
</dbReference>
<dbReference type="KEGG" id="sbd:ATN00_09240"/>
<dbReference type="SUPFAM" id="SSF81469">
    <property type="entry name" value="Bacterial aa3 type cytochrome c oxidase subunit IV"/>
    <property type="match status" value="1"/>
</dbReference>
<dbReference type="OrthoDB" id="7428964at2"/>
<proteinExistence type="predicted"/>
<feature type="transmembrane region" description="Helical" evidence="1">
    <location>
        <begin position="20"/>
        <end position="39"/>
    </location>
</feature>
<dbReference type="Pfam" id="PF07835">
    <property type="entry name" value="COX4_pro_2"/>
    <property type="match status" value="1"/>
</dbReference>
<keyword evidence="1" id="KW-0472">Membrane</keyword>